<dbReference type="EMBL" id="VCGU01000007">
    <property type="protein sequence ID" value="TRY73660.1"/>
    <property type="molecule type" value="Genomic_DNA"/>
</dbReference>
<dbReference type="OMA" id="VACANCA"/>
<dbReference type="InterPro" id="IPR050784">
    <property type="entry name" value="IAP"/>
</dbReference>
<gene>
    <name evidence="6" type="ORF">TCAL_08742</name>
</gene>
<dbReference type="InterPro" id="IPR001370">
    <property type="entry name" value="BIR_rpt"/>
</dbReference>
<sequence length="214" mass="24542">MSKTEVLRIDLPHVSFPTGANWPLDSRSDNYIWRTFDLWPTQMPQTKESMVSAGFRYLGISDHVQCVKCSLCLKDWERDDDPWKEHARWSQKCPLVLQRKGQAFVDTAIHELPPILPQDKSEIKPKNTRLVKSKPEGFKESVTSKDSRSLTDIAEENKKMKWARVCKICYKSPARTMIIPCGHFLACEHCSDSSVEKCLACRGPISRTIQVFEG</sequence>
<keyword evidence="2 4" id="KW-0863">Zinc-finger</keyword>
<keyword evidence="7" id="KW-1185">Reference proteome</keyword>
<dbReference type="PANTHER" id="PTHR10044">
    <property type="entry name" value="INHIBITOR OF APOPTOSIS"/>
    <property type="match status" value="1"/>
</dbReference>
<comment type="caution">
    <text evidence="6">The sequence shown here is derived from an EMBL/GenBank/DDBJ whole genome shotgun (WGS) entry which is preliminary data.</text>
</comment>
<dbReference type="InterPro" id="IPR001841">
    <property type="entry name" value="Znf_RING"/>
</dbReference>
<dbReference type="SUPFAM" id="SSF57924">
    <property type="entry name" value="Inhibitor of apoptosis (IAP) repeat"/>
    <property type="match status" value="1"/>
</dbReference>
<dbReference type="Gene3D" id="3.30.40.10">
    <property type="entry name" value="Zinc/RING finger domain, C3HC4 (zinc finger)"/>
    <property type="match status" value="1"/>
</dbReference>
<reference evidence="6 7" key="1">
    <citation type="journal article" date="2018" name="Nat. Ecol. Evol.">
        <title>Genomic signatures of mitonuclear coevolution across populations of Tigriopus californicus.</title>
        <authorList>
            <person name="Barreto F.S."/>
            <person name="Watson E.T."/>
            <person name="Lima T.G."/>
            <person name="Willett C.S."/>
            <person name="Edmands S."/>
            <person name="Li W."/>
            <person name="Burton R.S."/>
        </authorList>
    </citation>
    <scope>NUCLEOTIDE SEQUENCE [LARGE SCALE GENOMIC DNA]</scope>
    <source>
        <strain evidence="6 7">San Diego</strain>
    </source>
</reference>
<evidence type="ECO:0000256" key="1">
    <source>
        <dbReference type="ARBA" id="ARBA00006672"/>
    </source>
</evidence>
<dbReference type="SMART" id="SM00238">
    <property type="entry name" value="BIR"/>
    <property type="match status" value="1"/>
</dbReference>
<dbReference type="CDD" id="cd00022">
    <property type="entry name" value="BIR"/>
    <property type="match status" value="1"/>
</dbReference>
<dbReference type="PROSITE" id="PS50089">
    <property type="entry name" value="ZF_RING_2"/>
    <property type="match status" value="1"/>
</dbReference>
<dbReference type="Pfam" id="PF00653">
    <property type="entry name" value="BIR"/>
    <property type="match status" value="1"/>
</dbReference>
<protein>
    <recommendedName>
        <fullName evidence="5">RING-type domain-containing protein</fullName>
    </recommendedName>
</protein>
<keyword evidence="3" id="KW-0862">Zinc</keyword>
<dbReference type="InterPro" id="IPR013083">
    <property type="entry name" value="Znf_RING/FYVE/PHD"/>
</dbReference>
<comment type="similarity">
    <text evidence="1">Belongs to the IAP family.</text>
</comment>
<dbReference type="PROSITE" id="PS50143">
    <property type="entry name" value="BIR_REPEAT_2"/>
    <property type="match status" value="1"/>
</dbReference>
<dbReference type="GO" id="GO:0008270">
    <property type="term" value="F:zinc ion binding"/>
    <property type="evidence" value="ECO:0007669"/>
    <property type="project" value="UniProtKB-KW"/>
</dbReference>
<dbReference type="AlphaFoldDB" id="A0A553P7P9"/>
<feature type="domain" description="RING-type" evidence="5">
    <location>
        <begin position="166"/>
        <end position="202"/>
    </location>
</feature>
<dbReference type="Proteomes" id="UP000318571">
    <property type="component" value="Chromosome 3"/>
</dbReference>
<evidence type="ECO:0000256" key="2">
    <source>
        <dbReference type="ARBA" id="ARBA00022771"/>
    </source>
</evidence>
<organism evidence="6 7">
    <name type="scientific">Tigriopus californicus</name>
    <name type="common">Marine copepod</name>
    <dbReference type="NCBI Taxonomy" id="6832"/>
    <lineage>
        <taxon>Eukaryota</taxon>
        <taxon>Metazoa</taxon>
        <taxon>Ecdysozoa</taxon>
        <taxon>Arthropoda</taxon>
        <taxon>Crustacea</taxon>
        <taxon>Multicrustacea</taxon>
        <taxon>Hexanauplia</taxon>
        <taxon>Copepoda</taxon>
        <taxon>Harpacticoida</taxon>
        <taxon>Harpacticidae</taxon>
        <taxon>Tigriopus</taxon>
    </lineage>
</organism>
<evidence type="ECO:0000313" key="6">
    <source>
        <dbReference type="EMBL" id="TRY73660.1"/>
    </source>
</evidence>
<accession>A0A553P7P9</accession>
<evidence type="ECO:0000313" key="7">
    <source>
        <dbReference type="Proteomes" id="UP000318571"/>
    </source>
</evidence>
<keyword evidence="2 4" id="KW-0479">Metal-binding</keyword>
<proteinExistence type="inferred from homology"/>
<name>A0A553P7P9_TIGCA</name>
<dbReference type="STRING" id="6832.A0A553P7P9"/>
<dbReference type="Pfam" id="PF13920">
    <property type="entry name" value="zf-C3HC4_3"/>
    <property type="match status" value="1"/>
</dbReference>
<evidence type="ECO:0000259" key="5">
    <source>
        <dbReference type="PROSITE" id="PS50089"/>
    </source>
</evidence>
<evidence type="ECO:0000256" key="3">
    <source>
        <dbReference type="ARBA" id="ARBA00022833"/>
    </source>
</evidence>
<evidence type="ECO:0000256" key="4">
    <source>
        <dbReference type="PROSITE-ProRule" id="PRU00175"/>
    </source>
</evidence>
<dbReference type="Gene3D" id="1.10.1170.10">
    <property type="entry name" value="Inhibitor Of Apoptosis Protein (2mihbC-IAP-1), Chain A"/>
    <property type="match status" value="1"/>
</dbReference>